<comment type="cofactor">
    <cofactor evidence="5">
        <name>Fe(2+)</name>
        <dbReference type="ChEBI" id="CHEBI:29033"/>
    </cofactor>
    <text evidence="5">Binds 1 Fe(2+) ion per subunit.</text>
</comment>
<dbReference type="EMBL" id="KK116633">
    <property type="protein sequence ID" value="KFM68342.1"/>
    <property type="molecule type" value="Genomic_DNA"/>
</dbReference>
<evidence type="ECO:0000259" key="6">
    <source>
        <dbReference type="PROSITE" id="PS51471"/>
    </source>
</evidence>
<feature type="binding site" evidence="5">
    <location>
        <position position="198"/>
    </location>
    <ligand>
        <name>Fe cation</name>
        <dbReference type="ChEBI" id="CHEBI:24875"/>
        <note>catalytic</note>
    </ligand>
</feature>
<dbReference type="Proteomes" id="UP000054359">
    <property type="component" value="Unassembled WGS sequence"/>
</dbReference>
<dbReference type="InterPro" id="IPR027450">
    <property type="entry name" value="AlkB-like"/>
</dbReference>
<evidence type="ECO:0000313" key="8">
    <source>
        <dbReference type="Proteomes" id="UP000054359"/>
    </source>
</evidence>
<dbReference type="GO" id="GO:0035516">
    <property type="term" value="F:broad specificity oxidative DNA demethylase activity"/>
    <property type="evidence" value="ECO:0007669"/>
    <property type="project" value="TreeGrafter"/>
</dbReference>
<evidence type="ECO:0000256" key="1">
    <source>
        <dbReference type="ARBA" id="ARBA00022723"/>
    </source>
</evidence>
<sequence length="301" mass="35218">MAEKDLFKEDFKYYKRKQPQPNLCNVIDFDTDHQKDLFLLNKPFSGVLGKTACELCEKLGLRDHTTWEQYLLKDISGFIFLRNPFLVTGQKMWIQRCLQIYPRKPSITNLDLHYKNIDDIWSMPNNEKTNYLSKLCWVTLGYHHNWDTKVYDPKHKSYFPPCLKELAQHIALCLGFNRYEPEAAILNFYNLKSSLGIHNDHSEDDYDAPILSFSFGQTGIFLIGTQNKVDKPLAMFLKSGDIIVMSGLCRLAYHAVPRIIVEDTSCRYDDSEADEMWSSGREYMKRARINISVRQVYKAKR</sequence>
<evidence type="ECO:0000256" key="5">
    <source>
        <dbReference type="PIRSR" id="PIRSR604574-2"/>
    </source>
</evidence>
<accession>A0A087TTA3</accession>
<dbReference type="STRING" id="407821.A0A087TTA3"/>
<dbReference type="Pfam" id="PF13532">
    <property type="entry name" value="2OG-FeII_Oxy_2"/>
    <property type="match status" value="1"/>
</dbReference>
<evidence type="ECO:0000313" key="7">
    <source>
        <dbReference type="EMBL" id="KFM68342.1"/>
    </source>
</evidence>
<name>A0A087TTA3_STEMI</name>
<keyword evidence="8" id="KW-1185">Reference proteome</keyword>
<feature type="binding site" evidence="5">
    <location>
        <position position="200"/>
    </location>
    <ligand>
        <name>Fe cation</name>
        <dbReference type="ChEBI" id="CHEBI:24875"/>
        <note>catalytic</note>
    </ligand>
</feature>
<dbReference type="GO" id="GO:0008198">
    <property type="term" value="F:ferrous iron binding"/>
    <property type="evidence" value="ECO:0007669"/>
    <property type="project" value="TreeGrafter"/>
</dbReference>
<dbReference type="GO" id="GO:0035513">
    <property type="term" value="P:oxidative RNA demethylation"/>
    <property type="evidence" value="ECO:0007669"/>
    <property type="project" value="TreeGrafter"/>
</dbReference>
<dbReference type="AlphaFoldDB" id="A0A087TTA3"/>
<dbReference type="SUPFAM" id="SSF51197">
    <property type="entry name" value="Clavaminate synthase-like"/>
    <property type="match status" value="1"/>
</dbReference>
<evidence type="ECO:0000256" key="3">
    <source>
        <dbReference type="ARBA" id="ARBA00023002"/>
    </source>
</evidence>
<keyword evidence="3" id="KW-0560">Oxidoreductase</keyword>
<keyword evidence="1 5" id="KW-0479">Metal-binding</keyword>
<dbReference type="PROSITE" id="PS51471">
    <property type="entry name" value="FE2OG_OXY"/>
    <property type="match status" value="1"/>
</dbReference>
<dbReference type="OrthoDB" id="6614653at2759"/>
<evidence type="ECO:0000256" key="2">
    <source>
        <dbReference type="ARBA" id="ARBA00022964"/>
    </source>
</evidence>
<evidence type="ECO:0000256" key="4">
    <source>
        <dbReference type="ARBA" id="ARBA00023004"/>
    </source>
</evidence>
<organism evidence="7 8">
    <name type="scientific">Stegodyphus mimosarum</name>
    <name type="common">African social velvet spider</name>
    <dbReference type="NCBI Taxonomy" id="407821"/>
    <lineage>
        <taxon>Eukaryota</taxon>
        <taxon>Metazoa</taxon>
        <taxon>Ecdysozoa</taxon>
        <taxon>Arthropoda</taxon>
        <taxon>Chelicerata</taxon>
        <taxon>Arachnida</taxon>
        <taxon>Araneae</taxon>
        <taxon>Araneomorphae</taxon>
        <taxon>Entelegynae</taxon>
        <taxon>Eresoidea</taxon>
        <taxon>Eresidae</taxon>
        <taxon>Stegodyphus</taxon>
    </lineage>
</organism>
<dbReference type="InterPro" id="IPR005123">
    <property type="entry name" value="Oxoglu/Fe-dep_dioxygenase_dom"/>
</dbReference>
<dbReference type="InterPro" id="IPR004574">
    <property type="entry name" value="Alkb"/>
</dbReference>
<reference evidence="7 8" key="1">
    <citation type="submission" date="2013-11" db="EMBL/GenBank/DDBJ databases">
        <title>Genome sequencing of Stegodyphus mimosarum.</title>
        <authorList>
            <person name="Bechsgaard J."/>
        </authorList>
    </citation>
    <scope>NUCLEOTIDE SEQUENCE [LARGE SCALE GENOMIC DNA]</scope>
</reference>
<feature type="binding site" evidence="5">
    <location>
        <position position="254"/>
    </location>
    <ligand>
        <name>Fe cation</name>
        <dbReference type="ChEBI" id="CHEBI:24875"/>
        <note>catalytic</note>
    </ligand>
</feature>
<feature type="domain" description="Fe2OG dioxygenase" evidence="6">
    <location>
        <begin position="169"/>
        <end position="297"/>
    </location>
</feature>
<gene>
    <name evidence="7" type="ORF">X975_12663</name>
</gene>
<keyword evidence="2" id="KW-0223">Dioxygenase</keyword>
<dbReference type="OMA" id="YKRRDPP"/>
<protein>
    <submittedName>
        <fullName evidence="7">Alkylated DNA repair protein alkB-like protein</fullName>
    </submittedName>
</protein>
<keyword evidence="4 5" id="KW-0408">Iron</keyword>
<dbReference type="PANTHER" id="PTHR16557:SF2">
    <property type="entry name" value="NUCLEIC ACID DIOXYGENASE ALKBH1"/>
    <property type="match status" value="1"/>
</dbReference>
<dbReference type="GO" id="GO:0035515">
    <property type="term" value="F:oxidative RNA demethylase activity"/>
    <property type="evidence" value="ECO:0007669"/>
    <property type="project" value="TreeGrafter"/>
</dbReference>
<dbReference type="InterPro" id="IPR037151">
    <property type="entry name" value="AlkB-like_sf"/>
</dbReference>
<dbReference type="GO" id="GO:0005634">
    <property type="term" value="C:nucleus"/>
    <property type="evidence" value="ECO:0007669"/>
    <property type="project" value="TreeGrafter"/>
</dbReference>
<dbReference type="Gene3D" id="2.60.120.590">
    <property type="entry name" value="Alpha-ketoglutarate-dependent dioxygenase AlkB-like"/>
    <property type="match status" value="1"/>
</dbReference>
<feature type="non-terminal residue" evidence="7">
    <location>
        <position position="301"/>
    </location>
</feature>
<proteinExistence type="predicted"/>
<dbReference type="GO" id="GO:0005737">
    <property type="term" value="C:cytoplasm"/>
    <property type="evidence" value="ECO:0007669"/>
    <property type="project" value="TreeGrafter"/>
</dbReference>
<dbReference type="PANTHER" id="PTHR16557">
    <property type="entry name" value="ALKYLATED DNA REPAIR PROTEIN ALKB-RELATED"/>
    <property type="match status" value="1"/>
</dbReference>